<dbReference type="SUPFAM" id="SSF51261">
    <property type="entry name" value="Duplicated hybrid motif"/>
    <property type="match status" value="1"/>
</dbReference>
<keyword evidence="8" id="KW-0482">Metalloprotease</keyword>
<dbReference type="PANTHER" id="PTHR21666:SF292">
    <property type="entry name" value="MUREIN DD-ENDOPEPTIDASE MEPM"/>
    <property type="match status" value="1"/>
</dbReference>
<evidence type="ECO:0000256" key="8">
    <source>
        <dbReference type="ARBA" id="ARBA00023049"/>
    </source>
</evidence>
<sequence>MQQIYKVLFLYSHLIYKIIVILINSTITCILLSSCNTLLQNQTEYFLLQKNETKQNDTKKFSIKIHQENLQDIKQYHHIIQKKEQIISLLDKSGVNLKDILKLIKKDKSILNNLKNGQHLSWKVNKSGTLIELIWKISNFQKKIYRQHKRQFLSNIYSKNFLLCKTIFIKKHSTFFRSALQSGLNQSEINSIIKALQWQVDFHKLNIGSNFNLIFSHNLMNNKNILLGVKLNNSGKKYYSIRASNGNFYDINGYNKKNYFINFAFLNKYRISSEFNLHRLNPVTHRVARHLGVDFAMPQGTPVLATTNGKIIQACFNKIAGFYVVLKNKNHFVTRYMHLKKILVKTGDIVKIGEKIALSGNTGRTTGPHLHYEIWINNHAVNPMKIILKYSGTLTEKEKKDYLKESKEILKYLN</sequence>
<dbReference type="EMBL" id="CP113406">
    <property type="protein sequence ID" value="WAI18704.1"/>
    <property type="molecule type" value="Genomic_DNA"/>
</dbReference>
<evidence type="ECO:0000256" key="6">
    <source>
        <dbReference type="ARBA" id="ARBA00022801"/>
    </source>
</evidence>
<name>A0AAJ5PTU8_9GAMM</name>
<feature type="transmembrane region" description="Helical" evidence="9">
    <location>
        <begin position="7"/>
        <end position="33"/>
    </location>
</feature>
<dbReference type="AlphaFoldDB" id="A0AAJ5PTU8"/>
<evidence type="ECO:0000256" key="4">
    <source>
        <dbReference type="ARBA" id="ARBA00022670"/>
    </source>
</evidence>
<dbReference type="Proteomes" id="UP001163440">
    <property type="component" value="Chromosome"/>
</dbReference>
<keyword evidence="4" id="KW-0645">Protease</keyword>
<dbReference type="PANTHER" id="PTHR21666">
    <property type="entry name" value="PEPTIDASE-RELATED"/>
    <property type="match status" value="1"/>
</dbReference>
<feature type="domain" description="LysM" evidence="10">
    <location>
        <begin position="76"/>
        <end position="122"/>
    </location>
</feature>
<dbReference type="Pfam" id="PF01551">
    <property type="entry name" value="Peptidase_M23"/>
    <property type="match status" value="1"/>
</dbReference>
<evidence type="ECO:0000256" key="3">
    <source>
        <dbReference type="ARBA" id="ARBA00006646"/>
    </source>
</evidence>
<evidence type="ECO:0000256" key="7">
    <source>
        <dbReference type="ARBA" id="ARBA00022833"/>
    </source>
</evidence>
<accession>A0AAJ5PTU8</accession>
<dbReference type="Gene3D" id="3.10.450.350">
    <property type="match status" value="2"/>
</dbReference>
<dbReference type="PROSITE" id="PS51782">
    <property type="entry name" value="LYSM"/>
    <property type="match status" value="1"/>
</dbReference>
<dbReference type="RefSeq" id="WP_187308373.1">
    <property type="nucleotide sequence ID" value="NZ_CP034882.1"/>
</dbReference>
<comment type="subcellular location">
    <subcellularLocation>
        <location evidence="2">Cell membrane</location>
        <topology evidence="2">Single-pass membrane protein</topology>
    </subcellularLocation>
</comment>
<keyword evidence="6 11" id="KW-0378">Hydrolase</keyword>
<comment type="cofactor">
    <cofactor evidence="1">
        <name>Zn(2+)</name>
        <dbReference type="ChEBI" id="CHEBI:29105"/>
    </cofactor>
</comment>
<dbReference type="InterPro" id="IPR016047">
    <property type="entry name" value="M23ase_b-sheet_dom"/>
</dbReference>
<dbReference type="InterPro" id="IPR011055">
    <property type="entry name" value="Dup_hybrid_motif"/>
</dbReference>
<organism evidence="11 12">
    <name type="scientific">Buchnera aphidicola</name>
    <name type="common">Brevicoryne brassicae</name>
    <dbReference type="NCBI Taxonomy" id="911343"/>
    <lineage>
        <taxon>Bacteria</taxon>
        <taxon>Pseudomonadati</taxon>
        <taxon>Pseudomonadota</taxon>
        <taxon>Gammaproteobacteria</taxon>
        <taxon>Enterobacterales</taxon>
        <taxon>Erwiniaceae</taxon>
        <taxon>Buchnera</taxon>
    </lineage>
</organism>
<keyword evidence="9" id="KW-1133">Transmembrane helix</keyword>
<dbReference type="Pfam" id="PF19425">
    <property type="entry name" value="Csd3_N2"/>
    <property type="match status" value="1"/>
</dbReference>
<evidence type="ECO:0000259" key="10">
    <source>
        <dbReference type="PROSITE" id="PS51782"/>
    </source>
</evidence>
<proteinExistence type="inferred from homology"/>
<dbReference type="GO" id="GO:0006508">
    <property type="term" value="P:proteolysis"/>
    <property type="evidence" value="ECO:0007669"/>
    <property type="project" value="UniProtKB-KW"/>
</dbReference>
<reference evidence="11" key="1">
    <citation type="submission" date="2022-11" db="EMBL/GenBank/DDBJ databases">
        <title>The whole genome sequencing of pests is an important tool to study the evolution of the plant-insect interaction and insecticide resistance.</title>
        <authorList>
            <person name="Kananovich Y."/>
        </authorList>
    </citation>
    <scope>NUCLEOTIDE SEQUENCE</scope>
    <source>
        <strain evidence="11">BSU_Bre_2018</strain>
    </source>
</reference>
<dbReference type="GO" id="GO:0005886">
    <property type="term" value="C:plasma membrane"/>
    <property type="evidence" value="ECO:0007669"/>
    <property type="project" value="UniProtKB-SubCell"/>
</dbReference>
<evidence type="ECO:0000256" key="1">
    <source>
        <dbReference type="ARBA" id="ARBA00001947"/>
    </source>
</evidence>
<gene>
    <name evidence="11" type="primary">mepM</name>
    <name evidence="11" type="ORF">OW720_01645</name>
</gene>
<dbReference type="InterPro" id="IPR018392">
    <property type="entry name" value="LysM"/>
</dbReference>
<dbReference type="GO" id="GO:0046872">
    <property type="term" value="F:metal ion binding"/>
    <property type="evidence" value="ECO:0007669"/>
    <property type="project" value="UniProtKB-KW"/>
</dbReference>
<evidence type="ECO:0000313" key="11">
    <source>
        <dbReference type="EMBL" id="WAI18704.1"/>
    </source>
</evidence>
<dbReference type="InterPro" id="IPR045834">
    <property type="entry name" value="Csd3_N2"/>
</dbReference>
<evidence type="ECO:0000256" key="2">
    <source>
        <dbReference type="ARBA" id="ARBA00004162"/>
    </source>
</evidence>
<evidence type="ECO:0000256" key="9">
    <source>
        <dbReference type="SAM" id="Phobius"/>
    </source>
</evidence>
<dbReference type="EC" id="3.4.24.-" evidence="11"/>
<evidence type="ECO:0000313" key="12">
    <source>
        <dbReference type="Proteomes" id="UP001163440"/>
    </source>
</evidence>
<protein>
    <submittedName>
        <fullName evidence="11">Murein DD-endopeptidase MepM</fullName>
        <ecNumber evidence="11">3.4.24.-</ecNumber>
    </submittedName>
</protein>
<keyword evidence="9" id="KW-0472">Membrane</keyword>
<evidence type="ECO:0000256" key="5">
    <source>
        <dbReference type="ARBA" id="ARBA00022723"/>
    </source>
</evidence>
<dbReference type="GO" id="GO:0004222">
    <property type="term" value="F:metalloendopeptidase activity"/>
    <property type="evidence" value="ECO:0007669"/>
    <property type="project" value="TreeGrafter"/>
</dbReference>
<dbReference type="FunFam" id="2.70.70.10:FF:000002">
    <property type="entry name" value="Murein DD-endopeptidase MepM"/>
    <property type="match status" value="1"/>
</dbReference>
<dbReference type="CDD" id="cd12797">
    <property type="entry name" value="M23_peptidase"/>
    <property type="match status" value="1"/>
</dbReference>
<keyword evidence="7" id="KW-0862">Zinc</keyword>
<dbReference type="NCBIfam" id="NF008652">
    <property type="entry name" value="PRK11649.1"/>
    <property type="match status" value="1"/>
</dbReference>
<keyword evidence="5" id="KW-0479">Metal-binding</keyword>
<dbReference type="PROSITE" id="PS51257">
    <property type="entry name" value="PROKAR_LIPOPROTEIN"/>
    <property type="match status" value="1"/>
</dbReference>
<dbReference type="InterPro" id="IPR050570">
    <property type="entry name" value="Cell_wall_metabolism_enzyme"/>
</dbReference>
<comment type="similarity">
    <text evidence="3">Belongs to the peptidase M23B family.</text>
</comment>
<keyword evidence="9" id="KW-0812">Transmembrane</keyword>
<dbReference type="Gene3D" id="2.70.70.10">
    <property type="entry name" value="Glucose Permease (Domain IIA)"/>
    <property type="match status" value="1"/>
</dbReference>